<gene>
    <name evidence="7" type="ORF">SAMN04487911_101274</name>
</gene>
<dbReference type="EMBL" id="FQYX01000001">
    <property type="protein sequence ID" value="SHI37525.1"/>
    <property type="molecule type" value="Genomic_DNA"/>
</dbReference>
<evidence type="ECO:0000259" key="5">
    <source>
        <dbReference type="Pfam" id="PF25944"/>
    </source>
</evidence>
<sequence length="375" mass="40481">MKRIINYSSLLLAAFFILSCGDDKNAQNSSAARPALPFPVISVPTQTVTSFTTYPTNIEGIVNSEVRAKITGYITEVLVDEGEKVRKGQPLFKLETQSMSQDAAAAKANVNAAQVEVDKLKPLVAKNIISQVQLETAKAKLQQARSSYNSIAANIGYGTIVSPVDGYVGTIRMRTGALVSPTNQNPLTVVSNTSKVYAFFSMNEKEYLNFIQNASGTSKEEKIANFPEVSLVLANGKEYDQKGIIETINSQINPNTGTITFRALFDNSNGMLNNGNSGTIKVPSVYENAIVVPQEATFEQQGTRFLYTVLEDNTVSAQPITIKASVDNLFVLESGLPKGATIVSKGVGKLRNGSAITPQKIDFAGTTQLIKTEFQ</sequence>
<proteinExistence type="inferred from homology"/>
<dbReference type="NCBIfam" id="TIGR01730">
    <property type="entry name" value="RND_mfp"/>
    <property type="match status" value="1"/>
</dbReference>
<dbReference type="GO" id="GO:0046677">
    <property type="term" value="P:response to antibiotic"/>
    <property type="evidence" value="ECO:0007669"/>
    <property type="project" value="TreeGrafter"/>
</dbReference>
<dbReference type="GO" id="GO:0030313">
    <property type="term" value="C:cell envelope"/>
    <property type="evidence" value="ECO:0007669"/>
    <property type="project" value="UniProtKB-SubCell"/>
</dbReference>
<dbReference type="InterPro" id="IPR006143">
    <property type="entry name" value="RND_pump_MFP"/>
</dbReference>
<evidence type="ECO:0000256" key="1">
    <source>
        <dbReference type="ARBA" id="ARBA00004196"/>
    </source>
</evidence>
<feature type="chain" id="PRO_5013291198" evidence="3">
    <location>
        <begin position="22"/>
        <end position="375"/>
    </location>
</feature>
<dbReference type="InterPro" id="IPR058626">
    <property type="entry name" value="MdtA-like_b-barrel"/>
</dbReference>
<dbReference type="InterPro" id="IPR058627">
    <property type="entry name" value="MdtA-like_C"/>
</dbReference>
<organism evidence="7 8">
    <name type="scientific">Arenibacter nanhaiticus</name>
    <dbReference type="NCBI Taxonomy" id="558155"/>
    <lineage>
        <taxon>Bacteria</taxon>
        <taxon>Pseudomonadati</taxon>
        <taxon>Bacteroidota</taxon>
        <taxon>Flavobacteriia</taxon>
        <taxon>Flavobacteriales</taxon>
        <taxon>Flavobacteriaceae</taxon>
        <taxon>Arenibacter</taxon>
    </lineage>
</organism>
<dbReference type="InterPro" id="IPR058625">
    <property type="entry name" value="MdtA-like_BSH"/>
</dbReference>
<dbReference type="Pfam" id="PF25967">
    <property type="entry name" value="RND-MFP_C"/>
    <property type="match status" value="1"/>
</dbReference>
<feature type="domain" description="Multidrug resistance protein MdtA-like beta-barrel" evidence="5">
    <location>
        <begin position="219"/>
        <end position="275"/>
    </location>
</feature>
<dbReference type="Pfam" id="PF25944">
    <property type="entry name" value="Beta-barrel_RND"/>
    <property type="match status" value="1"/>
</dbReference>
<evidence type="ECO:0000256" key="2">
    <source>
        <dbReference type="ARBA" id="ARBA00009477"/>
    </source>
</evidence>
<dbReference type="SUPFAM" id="SSF111369">
    <property type="entry name" value="HlyD-like secretion proteins"/>
    <property type="match status" value="1"/>
</dbReference>
<name>A0A1M6AM38_9FLAO</name>
<feature type="domain" description="Multidrug resistance protein MdtA-like barrel-sandwich hybrid" evidence="4">
    <location>
        <begin position="65"/>
        <end position="190"/>
    </location>
</feature>
<dbReference type="STRING" id="558155.SAMN04487911_101274"/>
<dbReference type="OrthoDB" id="9801814at2"/>
<dbReference type="PANTHER" id="PTHR30158:SF23">
    <property type="entry name" value="MULTIDRUG RESISTANCE PROTEIN MEXA"/>
    <property type="match status" value="1"/>
</dbReference>
<dbReference type="Gene3D" id="2.40.30.170">
    <property type="match status" value="1"/>
</dbReference>
<dbReference type="PANTHER" id="PTHR30158">
    <property type="entry name" value="ACRA/E-RELATED COMPONENT OF DRUG EFFLUX TRANSPORTER"/>
    <property type="match status" value="1"/>
</dbReference>
<comment type="subcellular location">
    <subcellularLocation>
        <location evidence="1">Cell envelope</location>
    </subcellularLocation>
</comment>
<evidence type="ECO:0000259" key="6">
    <source>
        <dbReference type="Pfam" id="PF25967"/>
    </source>
</evidence>
<dbReference type="RefSeq" id="WP_072762821.1">
    <property type="nucleotide sequence ID" value="NZ_FQYX01000001.1"/>
</dbReference>
<dbReference type="Pfam" id="PF25917">
    <property type="entry name" value="BSH_RND"/>
    <property type="match status" value="1"/>
</dbReference>
<dbReference type="AlphaFoldDB" id="A0A1M6AM38"/>
<evidence type="ECO:0000256" key="3">
    <source>
        <dbReference type="SAM" id="SignalP"/>
    </source>
</evidence>
<accession>A0A1M6AM38</accession>
<keyword evidence="8" id="KW-1185">Reference proteome</keyword>
<comment type="similarity">
    <text evidence="2">Belongs to the membrane fusion protein (MFP) (TC 8.A.1) family.</text>
</comment>
<dbReference type="PROSITE" id="PS51257">
    <property type="entry name" value="PROKAR_LIPOPROTEIN"/>
    <property type="match status" value="1"/>
</dbReference>
<dbReference type="GO" id="GO:0005886">
    <property type="term" value="C:plasma membrane"/>
    <property type="evidence" value="ECO:0007669"/>
    <property type="project" value="TreeGrafter"/>
</dbReference>
<dbReference type="Gene3D" id="1.10.287.470">
    <property type="entry name" value="Helix hairpin bin"/>
    <property type="match status" value="1"/>
</dbReference>
<dbReference type="Proteomes" id="UP000184231">
    <property type="component" value="Unassembled WGS sequence"/>
</dbReference>
<evidence type="ECO:0000313" key="7">
    <source>
        <dbReference type="EMBL" id="SHI37525.1"/>
    </source>
</evidence>
<keyword evidence="3" id="KW-0732">Signal</keyword>
<evidence type="ECO:0000259" key="4">
    <source>
        <dbReference type="Pfam" id="PF25917"/>
    </source>
</evidence>
<reference evidence="7 8" key="1">
    <citation type="submission" date="2016-11" db="EMBL/GenBank/DDBJ databases">
        <authorList>
            <person name="Jaros S."/>
            <person name="Januszkiewicz K."/>
            <person name="Wedrychowicz H."/>
        </authorList>
    </citation>
    <scope>NUCLEOTIDE SEQUENCE [LARGE SCALE GENOMIC DNA]</scope>
    <source>
        <strain evidence="7 8">CGMCC 1.8863</strain>
    </source>
</reference>
<evidence type="ECO:0000313" key="8">
    <source>
        <dbReference type="Proteomes" id="UP000184231"/>
    </source>
</evidence>
<dbReference type="Gene3D" id="2.40.50.100">
    <property type="match status" value="1"/>
</dbReference>
<feature type="domain" description="Multidrug resistance protein MdtA-like C-terminal permuted SH3" evidence="6">
    <location>
        <begin position="288"/>
        <end position="348"/>
    </location>
</feature>
<dbReference type="Gene3D" id="2.40.420.20">
    <property type="match status" value="1"/>
</dbReference>
<feature type="signal peptide" evidence="3">
    <location>
        <begin position="1"/>
        <end position="21"/>
    </location>
</feature>
<protein>
    <submittedName>
        <fullName evidence="7">Membrane fusion protein, multidrug efflux system</fullName>
    </submittedName>
</protein>
<dbReference type="GO" id="GO:0022857">
    <property type="term" value="F:transmembrane transporter activity"/>
    <property type="evidence" value="ECO:0007669"/>
    <property type="project" value="InterPro"/>
</dbReference>